<reference evidence="3 4" key="1">
    <citation type="submission" date="2019-07" db="EMBL/GenBank/DDBJ databases">
        <title>Deinococcus detaillus sp. nov., isolated from humus soil in Antarctica.</title>
        <authorList>
            <person name="Zhang K."/>
        </authorList>
    </citation>
    <scope>NUCLEOTIDE SEQUENCE [LARGE SCALE GENOMIC DNA]</scope>
    <source>
        <strain evidence="3 4">H1</strain>
    </source>
</reference>
<feature type="binding site" evidence="2">
    <location>
        <begin position="12"/>
        <end position="19"/>
    </location>
    <ligand>
        <name>substrate</name>
    </ligand>
</feature>
<evidence type="ECO:0000256" key="1">
    <source>
        <dbReference type="PIRSR" id="PIRSR613078-1"/>
    </source>
</evidence>
<comment type="caution">
    <text evidence="3">The sequence shown here is derived from an EMBL/GenBank/DDBJ whole genome shotgun (WGS) entry which is preliminary data.</text>
</comment>
<dbReference type="GO" id="GO:0016791">
    <property type="term" value="F:phosphatase activity"/>
    <property type="evidence" value="ECO:0007669"/>
    <property type="project" value="TreeGrafter"/>
</dbReference>
<sequence>MSGAVSTLLLARHGRTAHNSAGKIQGRSQVPLDETGEQQARQLAKHIAGLESRPSQIWASDLLRAGQTAGEVAARLGLPITTDVRLREQEFGEYEGHLLSELLAENPQFAKAWTQDFSLLHPPGGDSFAQTTARMLDWFETARPRKAGEVVLAVSHGLALTGLLCALSGLTPREAMRQELFRHANAAYTVLTLDHESGEVLGCSSVQNGHLTLLATS</sequence>
<dbReference type="PANTHER" id="PTHR48100">
    <property type="entry name" value="BROAD-SPECIFICITY PHOSPHATASE YOR283W-RELATED"/>
    <property type="match status" value="1"/>
</dbReference>
<dbReference type="InterPro" id="IPR013078">
    <property type="entry name" value="His_Pase_superF_clade-1"/>
</dbReference>
<dbReference type="InterPro" id="IPR050275">
    <property type="entry name" value="PGM_Phosphatase"/>
</dbReference>
<evidence type="ECO:0000256" key="2">
    <source>
        <dbReference type="PIRSR" id="PIRSR613078-2"/>
    </source>
</evidence>
<dbReference type="SMART" id="SM00855">
    <property type="entry name" value="PGAM"/>
    <property type="match status" value="1"/>
</dbReference>
<dbReference type="GO" id="GO:0005737">
    <property type="term" value="C:cytoplasm"/>
    <property type="evidence" value="ECO:0007669"/>
    <property type="project" value="TreeGrafter"/>
</dbReference>
<proteinExistence type="predicted"/>
<dbReference type="CDD" id="cd07067">
    <property type="entry name" value="HP_PGM_like"/>
    <property type="match status" value="1"/>
</dbReference>
<dbReference type="Proteomes" id="UP000316092">
    <property type="component" value="Unassembled WGS sequence"/>
</dbReference>
<dbReference type="OrthoDB" id="64342at2"/>
<dbReference type="Gene3D" id="3.40.50.1240">
    <property type="entry name" value="Phosphoglycerate mutase-like"/>
    <property type="match status" value="1"/>
</dbReference>
<feature type="binding site" evidence="2">
    <location>
        <position position="64"/>
    </location>
    <ligand>
        <name>substrate</name>
    </ligand>
</feature>
<dbReference type="PANTHER" id="PTHR48100:SF1">
    <property type="entry name" value="HISTIDINE PHOSPHATASE FAMILY PROTEIN-RELATED"/>
    <property type="match status" value="1"/>
</dbReference>
<dbReference type="RefSeq" id="WP_143719043.1">
    <property type="nucleotide sequence ID" value="NZ_VKDB01000001.1"/>
</dbReference>
<dbReference type="SUPFAM" id="SSF53254">
    <property type="entry name" value="Phosphoglycerate mutase-like"/>
    <property type="match status" value="1"/>
</dbReference>
<keyword evidence="4" id="KW-1185">Reference proteome</keyword>
<feature type="active site" description="Tele-phosphohistidine intermediate" evidence="1">
    <location>
        <position position="13"/>
    </location>
</feature>
<name>A0A553V5T9_9DEIO</name>
<feature type="active site" description="Proton donor/acceptor" evidence="1">
    <location>
        <position position="88"/>
    </location>
</feature>
<organism evidence="3 4">
    <name type="scientific">Deinococcus detaillensis</name>
    <dbReference type="NCBI Taxonomy" id="2592048"/>
    <lineage>
        <taxon>Bacteria</taxon>
        <taxon>Thermotogati</taxon>
        <taxon>Deinococcota</taxon>
        <taxon>Deinococci</taxon>
        <taxon>Deinococcales</taxon>
        <taxon>Deinococcaceae</taxon>
        <taxon>Deinococcus</taxon>
    </lineage>
</organism>
<gene>
    <name evidence="3" type="ORF">FNU79_00875</name>
</gene>
<dbReference type="AlphaFoldDB" id="A0A553V5T9"/>
<protein>
    <submittedName>
        <fullName evidence="3">Histidine phosphatase family protein</fullName>
    </submittedName>
</protein>
<accession>A0A553V5T9</accession>
<dbReference type="InterPro" id="IPR029033">
    <property type="entry name" value="His_PPase_superfam"/>
</dbReference>
<dbReference type="Pfam" id="PF00300">
    <property type="entry name" value="His_Phos_1"/>
    <property type="match status" value="1"/>
</dbReference>
<evidence type="ECO:0000313" key="4">
    <source>
        <dbReference type="Proteomes" id="UP000316092"/>
    </source>
</evidence>
<evidence type="ECO:0000313" key="3">
    <source>
        <dbReference type="EMBL" id="TSA87838.1"/>
    </source>
</evidence>
<dbReference type="EMBL" id="VKDB01000001">
    <property type="protein sequence ID" value="TSA87838.1"/>
    <property type="molecule type" value="Genomic_DNA"/>
</dbReference>